<keyword evidence="1" id="KW-0732">Signal</keyword>
<evidence type="ECO:0000313" key="2">
    <source>
        <dbReference type="EMBL" id="RDU73021.1"/>
    </source>
</evidence>
<feature type="signal peptide" evidence="1">
    <location>
        <begin position="1"/>
        <end position="19"/>
    </location>
</feature>
<sequence length="69" mass="7796">MKKLTFLFLSLLFALFFNACSIGDMATDCDSNGCNYRRAGLCTDAFSLLNEDPDEIEKRAYKGVKCKDR</sequence>
<dbReference type="RefSeq" id="WP_115579273.1">
    <property type="nucleotide sequence ID" value="NZ_NXLX01000013.1"/>
</dbReference>
<dbReference type="EMBL" id="NXLX01000013">
    <property type="protein sequence ID" value="RDU73021.1"/>
    <property type="molecule type" value="Genomic_DNA"/>
</dbReference>
<evidence type="ECO:0000256" key="1">
    <source>
        <dbReference type="SAM" id="SignalP"/>
    </source>
</evidence>
<name>A0A3D8J831_9HELI</name>
<evidence type="ECO:0008006" key="4">
    <source>
        <dbReference type="Google" id="ProtNLM"/>
    </source>
</evidence>
<keyword evidence="3" id="KW-1185">Reference proteome</keyword>
<dbReference type="AlphaFoldDB" id="A0A3D8J831"/>
<organism evidence="2 3">
    <name type="scientific">Helicobacter anseris</name>
    <dbReference type="NCBI Taxonomy" id="375926"/>
    <lineage>
        <taxon>Bacteria</taxon>
        <taxon>Pseudomonadati</taxon>
        <taxon>Campylobacterota</taxon>
        <taxon>Epsilonproteobacteria</taxon>
        <taxon>Campylobacterales</taxon>
        <taxon>Helicobacteraceae</taxon>
        <taxon>Helicobacter</taxon>
    </lineage>
</organism>
<evidence type="ECO:0000313" key="3">
    <source>
        <dbReference type="Proteomes" id="UP000256695"/>
    </source>
</evidence>
<feature type="chain" id="PRO_5017810156" description="Lipoprotein" evidence="1">
    <location>
        <begin position="20"/>
        <end position="69"/>
    </location>
</feature>
<comment type="caution">
    <text evidence="2">The sequence shown here is derived from an EMBL/GenBank/DDBJ whole genome shotgun (WGS) entry which is preliminary data.</text>
</comment>
<proteinExistence type="predicted"/>
<gene>
    <name evidence="2" type="ORF">CQA57_05710</name>
</gene>
<reference evidence="2 3" key="1">
    <citation type="submission" date="2018-04" db="EMBL/GenBank/DDBJ databases">
        <title>Novel Campyloabacter and Helicobacter Species and Strains.</title>
        <authorList>
            <person name="Mannion A.J."/>
            <person name="Shen Z."/>
            <person name="Fox J.G."/>
        </authorList>
    </citation>
    <scope>NUCLEOTIDE SEQUENCE [LARGE SCALE GENOMIC DNA]</scope>
    <source>
        <strain evidence="2 3">MIT 04-9362</strain>
    </source>
</reference>
<dbReference type="Proteomes" id="UP000256695">
    <property type="component" value="Unassembled WGS sequence"/>
</dbReference>
<accession>A0A3D8J831</accession>
<dbReference type="OrthoDB" id="5329821at2"/>
<protein>
    <recommendedName>
        <fullName evidence="4">Lipoprotein</fullName>
    </recommendedName>
</protein>